<evidence type="ECO:0008006" key="5">
    <source>
        <dbReference type="Google" id="ProtNLM"/>
    </source>
</evidence>
<keyword evidence="2" id="KW-0732">Signal</keyword>
<dbReference type="InterPro" id="IPR032871">
    <property type="entry name" value="AHH_dom_containing"/>
</dbReference>
<evidence type="ECO:0000313" key="4">
    <source>
        <dbReference type="Proteomes" id="UP000028547"/>
    </source>
</evidence>
<dbReference type="AlphaFoldDB" id="A0A084T080"/>
<accession>A0A084T080</accession>
<name>A0A084T080_9BACT</name>
<sequence length="289" mass="31223">MSAKALRAWLAVAALLLGTSPAYGDTSAEIAARLDHAKAALTATRGQLTPEQWALLSGKLTGAEKALADYNQFAAKTGRTMVTAQASTAASSEVLAAEGEAMAARSTVSVLGRVGVIFLSLVTIQSDEDPTLYESRQKRVLEEQLREIGRAAEQVKSEIEQASKSPAPKSARLDEEEDEDGDIHHLATNKNDTSDARGGPWTPRFREIFEKAGMTLNDPANTVRVKGHRGPHPEQYHRQVRDVLKLATDDCVGVVQCRERLTRALWRLGVECSTPGTRLNQLITTPAAG</sequence>
<dbReference type="Proteomes" id="UP000028547">
    <property type="component" value="Unassembled WGS sequence"/>
</dbReference>
<protein>
    <recommendedName>
        <fullName evidence="5">Lipoprotein</fullName>
    </recommendedName>
</protein>
<proteinExistence type="predicted"/>
<evidence type="ECO:0000256" key="2">
    <source>
        <dbReference type="SAM" id="SignalP"/>
    </source>
</evidence>
<feature type="region of interest" description="Disordered" evidence="1">
    <location>
        <begin position="153"/>
        <end position="201"/>
    </location>
</feature>
<comment type="caution">
    <text evidence="3">The sequence shown here is derived from an EMBL/GenBank/DDBJ whole genome shotgun (WGS) entry which is preliminary data.</text>
</comment>
<organism evidence="3 4">
    <name type="scientific">Archangium violaceum Cb vi76</name>
    <dbReference type="NCBI Taxonomy" id="1406225"/>
    <lineage>
        <taxon>Bacteria</taxon>
        <taxon>Pseudomonadati</taxon>
        <taxon>Myxococcota</taxon>
        <taxon>Myxococcia</taxon>
        <taxon>Myxococcales</taxon>
        <taxon>Cystobacterineae</taxon>
        <taxon>Archangiaceae</taxon>
        <taxon>Archangium</taxon>
    </lineage>
</organism>
<feature type="chain" id="PRO_5001782207" description="Lipoprotein" evidence="2">
    <location>
        <begin position="25"/>
        <end position="289"/>
    </location>
</feature>
<dbReference type="RefSeq" id="WP_043390284.1">
    <property type="nucleotide sequence ID" value="NZ_JPMI01000026.1"/>
</dbReference>
<dbReference type="EMBL" id="JPMI01000026">
    <property type="protein sequence ID" value="KFA94115.1"/>
    <property type="molecule type" value="Genomic_DNA"/>
</dbReference>
<dbReference type="Pfam" id="PF14412">
    <property type="entry name" value="AHH"/>
    <property type="match status" value="1"/>
</dbReference>
<reference evidence="3 4" key="1">
    <citation type="submission" date="2014-07" db="EMBL/GenBank/DDBJ databases">
        <title>Draft Genome Sequence of Gephyronic Acid Producer, Cystobacter violaceus Strain Cb vi76.</title>
        <authorList>
            <person name="Stevens D.C."/>
            <person name="Young J."/>
            <person name="Carmichael R."/>
            <person name="Tan J."/>
            <person name="Taylor R.E."/>
        </authorList>
    </citation>
    <scope>NUCLEOTIDE SEQUENCE [LARGE SCALE GENOMIC DNA]</scope>
    <source>
        <strain evidence="3 4">Cb vi76</strain>
    </source>
</reference>
<feature type="signal peptide" evidence="2">
    <location>
        <begin position="1"/>
        <end position="24"/>
    </location>
</feature>
<gene>
    <name evidence="3" type="ORF">Q664_04920</name>
</gene>
<evidence type="ECO:0000313" key="3">
    <source>
        <dbReference type="EMBL" id="KFA94115.1"/>
    </source>
</evidence>
<evidence type="ECO:0000256" key="1">
    <source>
        <dbReference type="SAM" id="MobiDB-lite"/>
    </source>
</evidence>